<dbReference type="EMBL" id="KN882089">
    <property type="protein sequence ID" value="KIY44559.1"/>
    <property type="molecule type" value="Genomic_DNA"/>
</dbReference>
<evidence type="ECO:0000256" key="1">
    <source>
        <dbReference type="SAM" id="MobiDB-lite"/>
    </source>
</evidence>
<proteinExistence type="predicted"/>
<feature type="compositionally biased region" description="Basic and acidic residues" evidence="1">
    <location>
        <begin position="16"/>
        <end position="32"/>
    </location>
</feature>
<feature type="compositionally biased region" description="Acidic residues" evidence="1">
    <location>
        <begin position="94"/>
        <end position="108"/>
    </location>
</feature>
<evidence type="ECO:0000313" key="3">
    <source>
        <dbReference type="Proteomes" id="UP000054144"/>
    </source>
</evidence>
<accession>A0A0D7A2F9</accession>
<sequence>MRDQVGQITAVRESVERVEELRTAPQDSRPHVESSLPAHVEQPQERQVGAMGLPLLPGNGQESTRSDSASGNRPTTDVLPTGKRVKKRKRAAQEDADSDDDDKSDDDLPEWHDTGIVEDQSEKLIEVLTAEHV</sequence>
<keyword evidence="3" id="KW-1185">Reference proteome</keyword>
<protein>
    <submittedName>
        <fullName evidence="2">Uncharacterized protein</fullName>
    </submittedName>
</protein>
<gene>
    <name evidence="2" type="ORF">FISHEDRAFT_61834</name>
</gene>
<feature type="region of interest" description="Disordered" evidence="1">
    <location>
        <begin position="16"/>
        <end position="122"/>
    </location>
</feature>
<name>A0A0D7A2F9_9AGAR</name>
<evidence type="ECO:0000313" key="2">
    <source>
        <dbReference type="EMBL" id="KIY44559.1"/>
    </source>
</evidence>
<dbReference type="AlphaFoldDB" id="A0A0D7A2F9"/>
<feature type="compositionally biased region" description="Polar residues" evidence="1">
    <location>
        <begin position="60"/>
        <end position="75"/>
    </location>
</feature>
<organism evidence="2 3">
    <name type="scientific">Fistulina hepatica ATCC 64428</name>
    <dbReference type="NCBI Taxonomy" id="1128425"/>
    <lineage>
        <taxon>Eukaryota</taxon>
        <taxon>Fungi</taxon>
        <taxon>Dikarya</taxon>
        <taxon>Basidiomycota</taxon>
        <taxon>Agaricomycotina</taxon>
        <taxon>Agaricomycetes</taxon>
        <taxon>Agaricomycetidae</taxon>
        <taxon>Agaricales</taxon>
        <taxon>Fistulinaceae</taxon>
        <taxon>Fistulina</taxon>
    </lineage>
</organism>
<dbReference type="Proteomes" id="UP000054144">
    <property type="component" value="Unassembled WGS sequence"/>
</dbReference>
<reference evidence="2 3" key="1">
    <citation type="journal article" date="2015" name="Fungal Genet. Biol.">
        <title>Evolution of novel wood decay mechanisms in Agaricales revealed by the genome sequences of Fistulina hepatica and Cylindrobasidium torrendii.</title>
        <authorList>
            <person name="Floudas D."/>
            <person name="Held B.W."/>
            <person name="Riley R."/>
            <person name="Nagy L.G."/>
            <person name="Koehler G."/>
            <person name="Ransdell A.S."/>
            <person name="Younus H."/>
            <person name="Chow J."/>
            <person name="Chiniquy J."/>
            <person name="Lipzen A."/>
            <person name="Tritt A."/>
            <person name="Sun H."/>
            <person name="Haridas S."/>
            <person name="LaButti K."/>
            <person name="Ohm R.A."/>
            <person name="Kues U."/>
            <person name="Blanchette R.A."/>
            <person name="Grigoriev I.V."/>
            <person name="Minto R.E."/>
            <person name="Hibbett D.S."/>
        </authorList>
    </citation>
    <scope>NUCLEOTIDE SEQUENCE [LARGE SCALE GENOMIC DNA]</scope>
    <source>
        <strain evidence="2 3">ATCC 64428</strain>
    </source>
</reference>
<feature type="compositionally biased region" description="Basic and acidic residues" evidence="1">
    <location>
        <begin position="109"/>
        <end position="122"/>
    </location>
</feature>